<dbReference type="InterPro" id="IPR036259">
    <property type="entry name" value="MFS_trans_sf"/>
</dbReference>
<dbReference type="Proteomes" id="UP000540191">
    <property type="component" value="Unassembled WGS sequence"/>
</dbReference>
<keyword evidence="2" id="KW-0812">Transmembrane</keyword>
<protein>
    <submittedName>
        <fullName evidence="3">Uncharacterized protein</fullName>
    </submittedName>
</protein>
<evidence type="ECO:0000313" key="4">
    <source>
        <dbReference type="Proteomes" id="UP000540191"/>
    </source>
</evidence>
<dbReference type="RefSeq" id="WP_184240762.1">
    <property type="nucleotide sequence ID" value="NZ_JACHNA010000001.1"/>
</dbReference>
<feature type="region of interest" description="Disordered" evidence="1">
    <location>
        <begin position="93"/>
        <end position="125"/>
    </location>
</feature>
<dbReference type="AlphaFoldDB" id="A0A7W7GM12"/>
<comment type="caution">
    <text evidence="3">The sequence shown here is derived from an EMBL/GenBank/DDBJ whole genome shotgun (WGS) entry which is preliminary data.</text>
</comment>
<feature type="transmembrane region" description="Helical" evidence="2">
    <location>
        <begin position="21"/>
        <end position="43"/>
    </location>
</feature>
<keyword evidence="4" id="KW-1185">Reference proteome</keyword>
<feature type="region of interest" description="Disordered" evidence="1">
    <location>
        <begin position="175"/>
        <end position="200"/>
    </location>
</feature>
<keyword evidence="2" id="KW-1133">Transmembrane helix</keyword>
<organism evidence="3 4">
    <name type="scientific">Micrococcus cohnii</name>
    <dbReference type="NCBI Taxonomy" id="993416"/>
    <lineage>
        <taxon>Bacteria</taxon>
        <taxon>Bacillati</taxon>
        <taxon>Actinomycetota</taxon>
        <taxon>Actinomycetes</taxon>
        <taxon>Micrococcales</taxon>
        <taxon>Micrococcaceae</taxon>
        <taxon>Micrococcus</taxon>
    </lineage>
</organism>
<sequence length="200" mass="21354">MAQSLPSSENVSQSRRPRGGGLQIGSLGFAVMITVLLVALLFAANQNTVIGWLLVAISAGWLLFAVIVFWQMRRGLRSAARRMDDAVARSADAMARPAEQAPVAASRREAAAPEAPASSGDPMRDTKLDHSFKICQVQTRVITEQLNQDGPLDREMVERALETITITASNARDMIKESGPAAGGASRRDAEGPVSGEVID</sequence>
<accession>A0A7W7GM12</accession>
<proteinExistence type="predicted"/>
<evidence type="ECO:0000256" key="2">
    <source>
        <dbReference type="SAM" id="Phobius"/>
    </source>
</evidence>
<name>A0A7W7GM12_9MICC</name>
<keyword evidence="2" id="KW-0472">Membrane</keyword>
<feature type="transmembrane region" description="Helical" evidence="2">
    <location>
        <begin position="49"/>
        <end position="72"/>
    </location>
</feature>
<dbReference type="SUPFAM" id="SSF103473">
    <property type="entry name" value="MFS general substrate transporter"/>
    <property type="match status" value="1"/>
</dbReference>
<reference evidence="3 4" key="1">
    <citation type="submission" date="2020-08" db="EMBL/GenBank/DDBJ databases">
        <title>Sequencing the genomes of 1000 actinobacteria strains.</title>
        <authorList>
            <person name="Klenk H.-P."/>
        </authorList>
    </citation>
    <scope>NUCLEOTIDE SEQUENCE [LARGE SCALE GENOMIC DNA]</scope>
    <source>
        <strain evidence="3 4">DSM 23974</strain>
    </source>
</reference>
<evidence type="ECO:0000313" key="3">
    <source>
        <dbReference type="EMBL" id="MBB4734574.1"/>
    </source>
</evidence>
<gene>
    <name evidence="3" type="ORF">HDA30_000082</name>
</gene>
<dbReference type="EMBL" id="JACHNA010000001">
    <property type="protein sequence ID" value="MBB4734574.1"/>
    <property type="molecule type" value="Genomic_DNA"/>
</dbReference>
<evidence type="ECO:0000256" key="1">
    <source>
        <dbReference type="SAM" id="MobiDB-lite"/>
    </source>
</evidence>